<evidence type="ECO:0000256" key="4">
    <source>
        <dbReference type="ARBA" id="ARBA00022989"/>
    </source>
</evidence>
<dbReference type="Proteomes" id="UP000295217">
    <property type="component" value="Unassembled WGS sequence"/>
</dbReference>
<feature type="domain" description="Potassium channel" evidence="9">
    <location>
        <begin position="75"/>
        <end position="155"/>
    </location>
</feature>
<dbReference type="Pfam" id="PF07885">
    <property type="entry name" value="Ion_trans_2"/>
    <property type="match status" value="1"/>
</dbReference>
<dbReference type="GO" id="GO:0001508">
    <property type="term" value="P:action potential"/>
    <property type="evidence" value="ECO:0007669"/>
    <property type="project" value="TreeGrafter"/>
</dbReference>
<evidence type="ECO:0000313" key="11">
    <source>
        <dbReference type="Proteomes" id="UP000295217"/>
    </source>
</evidence>
<feature type="transmembrane region" description="Helical" evidence="8">
    <location>
        <begin position="5"/>
        <end position="22"/>
    </location>
</feature>
<evidence type="ECO:0000256" key="7">
    <source>
        <dbReference type="ARBA" id="ARBA00023303"/>
    </source>
</evidence>
<keyword evidence="3 8" id="KW-0812">Transmembrane</keyword>
<feature type="transmembrane region" description="Helical" evidence="8">
    <location>
        <begin position="66"/>
        <end position="89"/>
    </location>
</feature>
<evidence type="ECO:0000256" key="2">
    <source>
        <dbReference type="ARBA" id="ARBA00022448"/>
    </source>
</evidence>
<evidence type="ECO:0000256" key="5">
    <source>
        <dbReference type="ARBA" id="ARBA00023065"/>
    </source>
</evidence>
<dbReference type="EMBL" id="SMLB01000072">
    <property type="protein sequence ID" value="TDD64281.1"/>
    <property type="molecule type" value="Genomic_DNA"/>
</dbReference>
<evidence type="ECO:0000256" key="6">
    <source>
        <dbReference type="ARBA" id="ARBA00023136"/>
    </source>
</evidence>
<evidence type="ECO:0000259" key="9">
    <source>
        <dbReference type="Pfam" id="PF07885"/>
    </source>
</evidence>
<keyword evidence="2" id="KW-0813">Transport</keyword>
<keyword evidence="7 10" id="KW-0407">Ion channel</keyword>
<comment type="subcellular location">
    <subcellularLocation>
        <location evidence="1">Membrane</location>
        <topology evidence="1">Multi-pass membrane protein</topology>
    </subcellularLocation>
</comment>
<keyword evidence="6 8" id="KW-0472">Membrane</keyword>
<reference evidence="10 11" key="1">
    <citation type="submission" date="2019-02" db="EMBL/GenBank/DDBJ databases">
        <title>Draft genome sequences of novel Actinobacteria.</title>
        <authorList>
            <person name="Sahin N."/>
            <person name="Ay H."/>
            <person name="Saygin H."/>
        </authorList>
    </citation>
    <scope>NUCLEOTIDE SEQUENCE [LARGE SCALE GENOMIC DNA]</scope>
    <source>
        <strain evidence="10 11">8K307</strain>
    </source>
</reference>
<dbReference type="GO" id="GO:0008076">
    <property type="term" value="C:voltage-gated potassium channel complex"/>
    <property type="evidence" value="ECO:0007669"/>
    <property type="project" value="InterPro"/>
</dbReference>
<comment type="caution">
    <text evidence="10">The sequence shown here is derived from an EMBL/GenBank/DDBJ whole genome shotgun (WGS) entry which is preliminary data.</text>
</comment>
<dbReference type="AlphaFoldDB" id="A0A4R4ZYD8"/>
<protein>
    <submittedName>
        <fullName evidence="10">Two pore domain potassium channel family protein</fullName>
    </submittedName>
</protein>
<keyword evidence="4 8" id="KW-1133">Transmembrane helix</keyword>
<dbReference type="InterPro" id="IPR013099">
    <property type="entry name" value="K_chnl_dom"/>
</dbReference>
<keyword evidence="11" id="KW-1185">Reference proteome</keyword>
<dbReference type="PANTHER" id="PTHR11537:SF254">
    <property type="entry name" value="POTASSIUM VOLTAGE-GATED CHANNEL PROTEIN SHAB"/>
    <property type="match status" value="1"/>
</dbReference>
<organism evidence="10 11">
    <name type="scientific">Jiangella aurantiaca</name>
    <dbReference type="NCBI Taxonomy" id="2530373"/>
    <lineage>
        <taxon>Bacteria</taxon>
        <taxon>Bacillati</taxon>
        <taxon>Actinomycetota</taxon>
        <taxon>Actinomycetes</taxon>
        <taxon>Jiangellales</taxon>
        <taxon>Jiangellaceae</taxon>
        <taxon>Jiangella</taxon>
    </lineage>
</organism>
<evidence type="ECO:0000313" key="10">
    <source>
        <dbReference type="EMBL" id="TDD64281.1"/>
    </source>
</evidence>
<dbReference type="PANTHER" id="PTHR11537">
    <property type="entry name" value="VOLTAGE-GATED POTASSIUM CHANNEL"/>
    <property type="match status" value="1"/>
</dbReference>
<proteinExistence type="predicted"/>
<feature type="transmembrane region" description="Helical" evidence="8">
    <location>
        <begin position="131"/>
        <end position="151"/>
    </location>
</feature>
<dbReference type="Gene3D" id="1.10.287.70">
    <property type="match status" value="1"/>
</dbReference>
<gene>
    <name evidence="10" type="ORF">E1262_28705</name>
</gene>
<dbReference type="OrthoDB" id="9799090at2"/>
<sequence length="180" mass="19466">MVSYVLRSIGVLTSALLVYYGLPLTRPAELSEVAGSLVFIAGVAGLILLIGHQVRRFAAHISQARTRVFGLLSVVYVVVVFFAMAYYLLERGDADQFDGLATRTDALYFSIVTLGTVGYGDVHPVGQEARIAAMVQIVFDLVVIGALFAIVSSQIAHRMNLVRAGHGREDTEPPDITRQG</sequence>
<evidence type="ECO:0000256" key="8">
    <source>
        <dbReference type="SAM" id="Phobius"/>
    </source>
</evidence>
<dbReference type="RefSeq" id="WP_132107764.1">
    <property type="nucleotide sequence ID" value="NZ_SMLB01000072.1"/>
</dbReference>
<evidence type="ECO:0000256" key="3">
    <source>
        <dbReference type="ARBA" id="ARBA00022692"/>
    </source>
</evidence>
<accession>A0A4R4ZYD8</accession>
<evidence type="ECO:0000256" key="1">
    <source>
        <dbReference type="ARBA" id="ARBA00004141"/>
    </source>
</evidence>
<keyword evidence="5" id="KW-0406">Ion transport</keyword>
<dbReference type="SUPFAM" id="SSF81324">
    <property type="entry name" value="Voltage-gated potassium channels"/>
    <property type="match status" value="1"/>
</dbReference>
<feature type="transmembrane region" description="Helical" evidence="8">
    <location>
        <begin position="34"/>
        <end position="54"/>
    </location>
</feature>
<dbReference type="GO" id="GO:0005249">
    <property type="term" value="F:voltage-gated potassium channel activity"/>
    <property type="evidence" value="ECO:0007669"/>
    <property type="project" value="InterPro"/>
</dbReference>
<name>A0A4R4ZYD8_9ACTN</name>
<dbReference type="InterPro" id="IPR028325">
    <property type="entry name" value="VG_K_chnl"/>
</dbReference>